<organism evidence="4 5">
    <name type="scientific">Panicum virgatum</name>
    <name type="common">Blackwell switchgrass</name>
    <dbReference type="NCBI Taxonomy" id="38727"/>
    <lineage>
        <taxon>Eukaryota</taxon>
        <taxon>Viridiplantae</taxon>
        <taxon>Streptophyta</taxon>
        <taxon>Embryophyta</taxon>
        <taxon>Tracheophyta</taxon>
        <taxon>Spermatophyta</taxon>
        <taxon>Magnoliopsida</taxon>
        <taxon>Liliopsida</taxon>
        <taxon>Poales</taxon>
        <taxon>Poaceae</taxon>
        <taxon>PACMAD clade</taxon>
        <taxon>Panicoideae</taxon>
        <taxon>Panicodae</taxon>
        <taxon>Paniceae</taxon>
        <taxon>Panicinae</taxon>
        <taxon>Panicum</taxon>
        <taxon>Panicum sect. Hiantes</taxon>
    </lineage>
</organism>
<dbReference type="GO" id="GO:0005634">
    <property type="term" value="C:nucleus"/>
    <property type="evidence" value="ECO:0007669"/>
    <property type="project" value="UniProtKB-SubCell"/>
</dbReference>
<name>A0A8T0W5W1_PANVG</name>
<comment type="subcellular location">
    <subcellularLocation>
        <location evidence="2">Nucleus</location>
    </subcellularLocation>
</comment>
<evidence type="ECO:0000256" key="2">
    <source>
        <dbReference type="RuleBase" id="RU367018"/>
    </source>
</evidence>
<dbReference type="PROSITE" id="PS50966">
    <property type="entry name" value="ZF_SWIM"/>
    <property type="match status" value="1"/>
</dbReference>
<dbReference type="InterPro" id="IPR018289">
    <property type="entry name" value="MULE_transposase_dom"/>
</dbReference>
<evidence type="ECO:0000313" key="4">
    <source>
        <dbReference type="EMBL" id="KAG2643732.1"/>
    </source>
</evidence>
<accession>A0A8T0W5W1</accession>
<keyword evidence="2" id="KW-0479">Metal-binding</keyword>
<dbReference type="GO" id="GO:0006355">
    <property type="term" value="P:regulation of DNA-templated transcription"/>
    <property type="evidence" value="ECO:0007669"/>
    <property type="project" value="UniProtKB-UniRule"/>
</dbReference>
<dbReference type="GO" id="GO:0008270">
    <property type="term" value="F:zinc ion binding"/>
    <property type="evidence" value="ECO:0007669"/>
    <property type="project" value="UniProtKB-UniRule"/>
</dbReference>
<dbReference type="InterPro" id="IPR007527">
    <property type="entry name" value="Znf_SWIM"/>
</dbReference>
<proteinExistence type="inferred from homology"/>
<keyword evidence="1 2" id="KW-0863">Zinc-finger</keyword>
<dbReference type="InterPro" id="IPR004330">
    <property type="entry name" value="FAR1_DNA_bnd_dom"/>
</dbReference>
<gene>
    <name evidence="4" type="ORF">PVAP13_2KG348061</name>
</gene>
<keyword evidence="2" id="KW-0862">Zinc</keyword>
<evidence type="ECO:0000313" key="5">
    <source>
        <dbReference type="Proteomes" id="UP000823388"/>
    </source>
</evidence>
<feature type="domain" description="SWIM-type" evidence="3">
    <location>
        <begin position="573"/>
        <end position="608"/>
    </location>
</feature>
<dbReference type="EMBL" id="CM029039">
    <property type="protein sequence ID" value="KAG2643732.1"/>
    <property type="molecule type" value="Genomic_DNA"/>
</dbReference>
<protein>
    <recommendedName>
        <fullName evidence="2">Protein FAR1-RELATED SEQUENCE</fullName>
    </recommendedName>
</protein>
<dbReference type="Proteomes" id="UP000823388">
    <property type="component" value="Chromosome 2K"/>
</dbReference>
<comment type="caution">
    <text evidence="4">The sequence shown here is derived from an EMBL/GenBank/DDBJ whole genome shotgun (WGS) entry which is preliminary data.</text>
</comment>
<evidence type="ECO:0000259" key="3">
    <source>
        <dbReference type="PROSITE" id="PS50966"/>
    </source>
</evidence>
<keyword evidence="5" id="KW-1185">Reference proteome</keyword>
<dbReference type="OrthoDB" id="128308at2759"/>
<dbReference type="InterPro" id="IPR031052">
    <property type="entry name" value="FHY3/FAR1"/>
</dbReference>
<dbReference type="Pfam" id="PF10551">
    <property type="entry name" value="MULE"/>
    <property type="match status" value="1"/>
</dbReference>
<comment type="function">
    <text evidence="2">Putative transcription activator involved in regulating light control of development.</text>
</comment>
<reference evidence="4 5" key="1">
    <citation type="submission" date="2020-05" db="EMBL/GenBank/DDBJ databases">
        <title>WGS assembly of Panicum virgatum.</title>
        <authorList>
            <person name="Lovell J.T."/>
            <person name="Jenkins J."/>
            <person name="Shu S."/>
            <person name="Juenger T.E."/>
            <person name="Schmutz J."/>
        </authorList>
    </citation>
    <scope>NUCLEOTIDE SEQUENCE [LARGE SCALE GENOMIC DNA]</scope>
    <source>
        <strain evidence="5">cv. AP13</strain>
    </source>
</reference>
<dbReference type="PANTHER" id="PTHR31669:SF168">
    <property type="entry name" value="PROTEIN FAR1-RELATED SEQUENCE"/>
    <property type="match status" value="1"/>
</dbReference>
<evidence type="ECO:0000256" key="1">
    <source>
        <dbReference type="PROSITE-ProRule" id="PRU00325"/>
    </source>
</evidence>
<dbReference type="AlphaFoldDB" id="A0A8T0W5W1"/>
<dbReference type="PANTHER" id="PTHR31669">
    <property type="entry name" value="PROTEIN FAR1-RELATED SEQUENCE 10-RELATED"/>
    <property type="match status" value="1"/>
</dbReference>
<comment type="similarity">
    <text evidence="2">Belongs to the FHY3/FAR1 family.</text>
</comment>
<dbReference type="Pfam" id="PF03101">
    <property type="entry name" value="FAR1"/>
    <property type="match status" value="1"/>
</dbReference>
<sequence length="764" mass="87809">MGEAAQIWLPHPRSDENELRDQELVVNASVIERSPKPNIIRRAISGPDARMAPWEESAVSRALRGAQGRSNKPVFEPVLGASFNSCEEAKDFYNLYSWEIGFGIRYGRSRKNSNNYRTRQDLVCSCHGQSAAGSRKTCRRGCPAMIRLLRTQDHGWYISRFVQEHNHDLSESYAENKQWNSHSQIDALTKDFIRRLRNNNVSIGRVCSILGVGGSGEPAALRKETVRNVCTKLSQENMRNDLGKTLDLLQQMKDADPEMSVKFRVDAEGRLQSMLWCMGKNKSDYEQFGDAITFDTTYMTNLYKLPFGLFVGVNNHFQSVIFGGVLLTTESASDFEWAFSTFVSIMGGKYPRTILTDQSAAMARAIRTTLKHTRHRWCRWHVLKKAKQKLGNAYSKYSGFKKEFNKLITDETCKDDFELKWVSLTRKYNLRDNEFMKRLFYYRRMWAKPYFMDVFCAGMTSTQRSESANHMLKQVIQREAPMHQFVAKFNELLTTRTDDEGKQIHRTKQITNKLRLGVPIERHAQEIYTRAIYERFCYVLYKSMDCVILSRTNGNRFVVMHSKDINKDERKEYVVYFDVGSIINCSCGLFEHMGMVCRHSLKVLVSLDQYEIPPGNIMHRWTKAASRDFARNELRKKAGPMFDETDKMRKKLLLETVFQLANSTVSLPDDVFLGAMRALGHGSAAKETMERKLSGDRYSTVRENNNTLPSMLPARISKGGRPANTCMNSYLAESSRYGVKKAKKRGIVDPLDEEGPISKFPKMH</sequence>
<keyword evidence="2" id="KW-0539">Nucleus</keyword>